<feature type="region of interest" description="Disordered" evidence="1">
    <location>
        <begin position="150"/>
        <end position="173"/>
    </location>
</feature>
<accession>A0A5N6TEW3</accession>
<evidence type="ECO:0000256" key="1">
    <source>
        <dbReference type="SAM" id="MobiDB-lite"/>
    </source>
</evidence>
<name>A0A5N6TEW3_ASPAV</name>
<dbReference type="EMBL" id="ML742415">
    <property type="protein sequence ID" value="KAE8144913.1"/>
    <property type="molecule type" value="Genomic_DNA"/>
</dbReference>
<protein>
    <submittedName>
        <fullName evidence="2">Uncharacterized protein</fullName>
    </submittedName>
</protein>
<evidence type="ECO:0000313" key="3">
    <source>
        <dbReference type="Proteomes" id="UP000325780"/>
    </source>
</evidence>
<sequence>MLDTYKRRTGSPCYSTDTKRIVAIHITSQVMATAAEFNSPGVFRRVRLNLRVHSPMSKDLDSPHRSALAVLSQGKLQRETKSHTPDLRRCLGHHGIFHKCVKAAQDEARQSIHTRFCENIAEDSRNSSTEHESTASPIRAQITRAIKAMSQRRSSGASASPQNELIQVPPYDPPKRTNLAVLRRLYEAKLIPGQKVLPEAGLRSDTAG</sequence>
<proteinExistence type="predicted"/>
<keyword evidence="3" id="KW-1185">Reference proteome</keyword>
<gene>
    <name evidence="2" type="ORF">BDV25DRAFT_165823</name>
</gene>
<dbReference type="Proteomes" id="UP000325780">
    <property type="component" value="Unassembled WGS sequence"/>
</dbReference>
<organism evidence="2 3">
    <name type="scientific">Aspergillus avenaceus</name>
    <dbReference type="NCBI Taxonomy" id="36643"/>
    <lineage>
        <taxon>Eukaryota</taxon>
        <taxon>Fungi</taxon>
        <taxon>Dikarya</taxon>
        <taxon>Ascomycota</taxon>
        <taxon>Pezizomycotina</taxon>
        <taxon>Eurotiomycetes</taxon>
        <taxon>Eurotiomycetidae</taxon>
        <taxon>Eurotiales</taxon>
        <taxon>Aspergillaceae</taxon>
        <taxon>Aspergillus</taxon>
        <taxon>Aspergillus subgen. Circumdati</taxon>
    </lineage>
</organism>
<dbReference type="AlphaFoldDB" id="A0A5N6TEW3"/>
<feature type="compositionally biased region" description="Polar residues" evidence="1">
    <location>
        <begin position="151"/>
        <end position="165"/>
    </location>
</feature>
<reference evidence="2 3" key="1">
    <citation type="submission" date="2019-04" db="EMBL/GenBank/DDBJ databases">
        <title>Friends and foes A comparative genomics study of 23 Aspergillus species from section Flavi.</title>
        <authorList>
            <consortium name="DOE Joint Genome Institute"/>
            <person name="Kjaerbolling I."/>
            <person name="Vesth T."/>
            <person name="Frisvad J.C."/>
            <person name="Nybo J.L."/>
            <person name="Theobald S."/>
            <person name="Kildgaard S."/>
            <person name="Isbrandt T."/>
            <person name="Kuo A."/>
            <person name="Sato A."/>
            <person name="Lyhne E.K."/>
            <person name="Kogle M.E."/>
            <person name="Wiebenga A."/>
            <person name="Kun R.S."/>
            <person name="Lubbers R.J."/>
            <person name="Makela M.R."/>
            <person name="Barry K."/>
            <person name="Chovatia M."/>
            <person name="Clum A."/>
            <person name="Daum C."/>
            <person name="Haridas S."/>
            <person name="He G."/>
            <person name="LaButti K."/>
            <person name="Lipzen A."/>
            <person name="Mondo S."/>
            <person name="Riley R."/>
            <person name="Salamov A."/>
            <person name="Simmons B.A."/>
            <person name="Magnuson J.K."/>
            <person name="Henrissat B."/>
            <person name="Mortensen U.H."/>
            <person name="Larsen T.O."/>
            <person name="Devries R.P."/>
            <person name="Grigoriev I.V."/>
            <person name="Machida M."/>
            <person name="Baker S.E."/>
            <person name="Andersen M.R."/>
        </authorList>
    </citation>
    <scope>NUCLEOTIDE SEQUENCE [LARGE SCALE GENOMIC DNA]</scope>
    <source>
        <strain evidence="2 3">IBT 18842</strain>
    </source>
</reference>
<evidence type="ECO:0000313" key="2">
    <source>
        <dbReference type="EMBL" id="KAE8144913.1"/>
    </source>
</evidence>
<dbReference type="OrthoDB" id="4499133at2759"/>